<evidence type="ECO:0000313" key="3">
    <source>
        <dbReference type="Proteomes" id="UP000800082"/>
    </source>
</evidence>
<keyword evidence="3" id="KW-1185">Reference proteome</keyword>
<feature type="compositionally biased region" description="Low complexity" evidence="1">
    <location>
        <begin position="9"/>
        <end position="26"/>
    </location>
</feature>
<dbReference type="GeneID" id="54353022"/>
<dbReference type="InterPro" id="IPR036047">
    <property type="entry name" value="F-box-like_dom_sf"/>
</dbReference>
<feature type="region of interest" description="Disordered" evidence="1">
    <location>
        <begin position="1"/>
        <end position="41"/>
    </location>
</feature>
<dbReference type="RefSeq" id="XP_033448187.1">
    <property type="nucleotide sequence ID" value="XM_033595355.1"/>
</dbReference>
<proteinExistence type="predicted"/>
<feature type="compositionally biased region" description="Polar residues" evidence="1">
    <location>
        <begin position="27"/>
        <end position="40"/>
    </location>
</feature>
<dbReference type="Proteomes" id="UP000800082">
    <property type="component" value="Unassembled WGS sequence"/>
</dbReference>
<dbReference type="OrthoDB" id="3766406at2759"/>
<evidence type="ECO:0008006" key="4">
    <source>
        <dbReference type="Google" id="ProtNLM"/>
    </source>
</evidence>
<evidence type="ECO:0000313" key="2">
    <source>
        <dbReference type="EMBL" id="KAF1927935.1"/>
    </source>
</evidence>
<dbReference type="EMBL" id="ML978970">
    <property type="protein sequence ID" value="KAF1927935.1"/>
    <property type="molecule type" value="Genomic_DNA"/>
</dbReference>
<protein>
    <recommendedName>
        <fullName evidence="4">F-box domain-containing protein</fullName>
    </recommendedName>
</protein>
<reference evidence="2" key="1">
    <citation type="journal article" date="2020" name="Stud. Mycol.">
        <title>101 Dothideomycetes genomes: a test case for predicting lifestyles and emergence of pathogens.</title>
        <authorList>
            <person name="Haridas S."/>
            <person name="Albert R."/>
            <person name="Binder M."/>
            <person name="Bloem J."/>
            <person name="Labutti K."/>
            <person name="Salamov A."/>
            <person name="Andreopoulos B."/>
            <person name="Baker S."/>
            <person name="Barry K."/>
            <person name="Bills G."/>
            <person name="Bluhm B."/>
            <person name="Cannon C."/>
            <person name="Castanera R."/>
            <person name="Culley D."/>
            <person name="Daum C."/>
            <person name="Ezra D."/>
            <person name="Gonzalez J."/>
            <person name="Henrissat B."/>
            <person name="Kuo A."/>
            <person name="Liang C."/>
            <person name="Lipzen A."/>
            <person name="Lutzoni F."/>
            <person name="Magnuson J."/>
            <person name="Mondo S."/>
            <person name="Nolan M."/>
            <person name="Ohm R."/>
            <person name="Pangilinan J."/>
            <person name="Park H.-J."/>
            <person name="Ramirez L."/>
            <person name="Alfaro M."/>
            <person name="Sun H."/>
            <person name="Tritt A."/>
            <person name="Yoshinaga Y."/>
            <person name="Zwiers L.-H."/>
            <person name="Turgeon B."/>
            <person name="Goodwin S."/>
            <person name="Spatafora J."/>
            <person name="Crous P."/>
            <person name="Grigoriev I."/>
        </authorList>
    </citation>
    <scope>NUCLEOTIDE SEQUENCE</scope>
    <source>
        <strain evidence="2">CBS 183.55</strain>
    </source>
</reference>
<sequence>MGFFHLHRTSSASSSRSGSSAHSFTSNYGTPRSSTDSTGDYMTATIKPHSIPVRAPLLNLPLEILQHVASYLDDASASALSLSNRQLCYAIGTGRLSNYISSASSRFDARDRMEDTIERALPGSWHCAWCDKFHPWSATDTPVSASQTLRKPCAEYNSYLSDSTGYTLRYHHMRLALAHQRHGPAHGLPLSAFSYTSSSSITLFQTPVQTSISHEAQICNGRFLLHTTFSILLPSWAAHHKNLIGHLWPLLPPTLTQHRTGEYGHTGLMAALDNVARRGWLVLGAQSCSDCQTDWAVTAFQIPSSVAGEFVRLNIQTWRDLGTGRSPFDTEWRAHGPFIAGMQEYGVREEMSREKGSVRRAFEESMGKTERGVRERSDGVWERLAYSWQLDKKRDEERDQEKEWRAIWKYIARRAGAESGKA</sequence>
<dbReference type="AlphaFoldDB" id="A0A6A5RHX5"/>
<gene>
    <name evidence="2" type="ORF">M421DRAFT_5603</name>
</gene>
<name>A0A6A5RHX5_9PLEO</name>
<accession>A0A6A5RHX5</accession>
<dbReference type="SUPFAM" id="SSF81383">
    <property type="entry name" value="F-box domain"/>
    <property type="match status" value="1"/>
</dbReference>
<evidence type="ECO:0000256" key="1">
    <source>
        <dbReference type="SAM" id="MobiDB-lite"/>
    </source>
</evidence>
<organism evidence="2 3">
    <name type="scientific">Didymella exigua CBS 183.55</name>
    <dbReference type="NCBI Taxonomy" id="1150837"/>
    <lineage>
        <taxon>Eukaryota</taxon>
        <taxon>Fungi</taxon>
        <taxon>Dikarya</taxon>
        <taxon>Ascomycota</taxon>
        <taxon>Pezizomycotina</taxon>
        <taxon>Dothideomycetes</taxon>
        <taxon>Pleosporomycetidae</taxon>
        <taxon>Pleosporales</taxon>
        <taxon>Pleosporineae</taxon>
        <taxon>Didymellaceae</taxon>
        <taxon>Didymella</taxon>
    </lineage>
</organism>